<name>A0ABD3MS38_9STRA</name>
<evidence type="ECO:0000256" key="4">
    <source>
        <dbReference type="RuleBase" id="RU000394"/>
    </source>
</evidence>
<feature type="domain" description="Kinesin motor" evidence="6">
    <location>
        <begin position="15"/>
        <end position="364"/>
    </location>
</feature>
<evidence type="ECO:0000313" key="7">
    <source>
        <dbReference type="EMBL" id="KAL3766277.1"/>
    </source>
</evidence>
<keyword evidence="8" id="KW-1185">Reference proteome</keyword>
<accession>A0ABD3MS38</accession>
<feature type="compositionally biased region" description="Polar residues" evidence="5">
    <location>
        <begin position="694"/>
        <end position="705"/>
    </location>
</feature>
<gene>
    <name evidence="7" type="ORF">ACHAWU_005669</name>
</gene>
<keyword evidence="4" id="KW-0493">Microtubule</keyword>
<proteinExistence type="inferred from homology"/>
<dbReference type="PANTHER" id="PTHR47968">
    <property type="entry name" value="CENTROMERE PROTEIN E"/>
    <property type="match status" value="1"/>
</dbReference>
<keyword evidence="3 4" id="KW-0505">Motor protein</keyword>
<feature type="compositionally biased region" description="Acidic residues" evidence="5">
    <location>
        <begin position="481"/>
        <end position="491"/>
    </location>
</feature>
<dbReference type="SUPFAM" id="SSF52540">
    <property type="entry name" value="P-loop containing nucleoside triphosphate hydrolases"/>
    <property type="match status" value="1"/>
</dbReference>
<dbReference type="EMBL" id="JALLBG020000087">
    <property type="protein sequence ID" value="KAL3766277.1"/>
    <property type="molecule type" value="Genomic_DNA"/>
</dbReference>
<feature type="binding site" evidence="3">
    <location>
        <begin position="102"/>
        <end position="109"/>
    </location>
    <ligand>
        <name>ATP</name>
        <dbReference type="ChEBI" id="CHEBI:30616"/>
    </ligand>
</feature>
<dbReference type="GO" id="GO:0005524">
    <property type="term" value="F:ATP binding"/>
    <property type="evidence" value="ECO:0007669"/>
    <property type="project" value="UniProtKB-UniRule"/>
</dbReference>
<organism evidence="7 8">
    <name type="scientific">Discostella pseudostelligera</name>
    <dbReference type="NCBI Taxonomy" id="259834"/>
    <lineage>
        <taxon>Eukaryota</taxon>
        <taxon>Sar</taxon>
        <taxon>Stramenopiles</taxon>
        <taxon>Ochrophyta</taxon>
        <taxon>Bacillariophyta</taxon>
        <taxon>Coscinodiscophyceae</taxon>
        <taxon>Thalassiosirophycidae</taxon>
        <taxon>Stephanodiscales</taxon>
        <taxon>Stephanodiscaceae</taxon>
        <taxon>Discostella</taxon>
    </lineage>
</organism>
<feature type="region of interest" description="Disordered" evidence="5">
    <location>
        <begin position="472"/>
        <end position="508"/>
    </location>
</feature>
<dbReference type="SMART" id="SM00129">
    <property type="entry name" value="KISc"/>
    <property type="match status" value="1"/>
</dbReference>
<dbReference type="Proteomes" id="UP001530293">
    <property type="component" value="Unassembled WGS sequence"/>
</dbReference>
<dbReference type="GO" id="GO:0005874">
    <property type="term" value="C:microtubule"/>
    <property type="evidence" value="ECO:0007669"/>
    <property type="project" value="UniProtKB-KW"/>
</dbReference>
<comment type="caution">
    <text evidence="7">The sequence shown here is derived from an EMBL/GenBank/DDBJ whole genome shotgun (WGS) entry which is preliminary data.</text>
</comment>
<dbReference type="InterPro" id="IPR027640">
    <property type="entry name" value="Kinesin-like_fam"/>
</dbReference>
<dbReference type="Pfam" id="PF00225">
    <property type="entry name" value="Kinesin"/>
    <property type="match status" value="1"/>
</dbReference>
<keyword evidence="1 3" id="KW-0547">Nucleotide-binding</keyword>
<dbReference type="PRINTS" id="PR00380">
    <property type="entry name" value="KINESINHEAVY"/>
</dbReference>
<feature type="region of interest" description="Disordered" evidence="5">
    <location>
        <begin position="683"/>
        <end position="705"/>
    </location>
</feature>
<evidence type="ECO:0000256" key="5">
    <source>
        <dbReference type="SAM" id="MobiDB-lite"/>
    </source>
</evidence>
<evidence type="ECO:0000256" key="2">
    <source>
        <dbReference type="ARBA" id="ARBA00022840"/>
    </source>
</evidence>
<dbReference type="PANTHER" id="PTHR47968:SF67">
    <property type="entry name" value="KINESIN MOTOR DOMAIN-CONTAINING PROTEIN"/>
    <property type="match status" value="1"/>
</dbReference>
<evidence type="ECO:0000259" key="6">
    <source>
        <dbReference type="PROSITE" id="PS50067"/>
    </source>
</evidence>
<dbReference type="Pfam" id="PF23735">
    <property type="entry name" value="KIF9"/>
    <property type="match status" value="1"/>
</dbReference>
<dbReference type="InterPro" id="IPR019821">
    <property type="entry name" value="Kinesin_motor_CS"/>
</dbReference>
<dbReference type="InterPro" id="IPR001752">
    <property type="entry name" value="Kinesin_motor_dom"/>
</dbReference>
<comment type="similarity">
    <text evidence="3 4">Belongs to the TRAFAC class myosin-kinesin ATPase superfamily. Kinesin family.</text>
</comment>
<dbReference type="GO" id="GO:0003774">
    <property type="term" value="F:cytoskeletal motor activity"/>
    <property type="evidence" value="ECO:0007669"/>
    <property type="project" value="UniProtKB-UniRule"/>
</dbReference>
<dbReference type="InterPro" id="IPR036961">
    <property type="entry name" value="Kinesin_motor_dom_sf"/>
</dbReference>
<dbReference type="Gene3D" id="3.40.850.10">
    <property type="entry name" value="Kinesin motor domain"/>
    <property type="match status" value="1"/>
</dbReference>
<dbReference type="InterPro" id="IPR056524">
    <property type="entry name" value="KIF6/9_C"/>
</dbReference>
<dbReference type="PROSITE" id="PS00411">
    <property type="entry name" value="KINESIN_MOTOR_1"/>
    <property type="match status" value="1"/>
</dbReference>
<dbReference type="InterPro" id="IPR027417">
    <property type="entry name" value="P-loop_NTPase"/>
</dbReference>
<sequence>MSMSRSMDETSDDAGIQVYLRIRPSANSLTYFQRDDIDLKTISVKVPKNEDSIVNNSRTGYNFSFSGILDDKANQRDVFRTVGIPAIQNALAGYNSTIFAYGQTGSGKTFTVTGGPERYDDRGIIPRAIAYLFKTIKDDEQKGISYSCFITYLEIYNQSGYDLLMESNHSSNNSSYDEAKRVTMLEDEYGDFHFKNLSMHTVTTEEEALNLLFLGDTNRVITATEMNQNSTRSHCIFTIVLEKRTAGADVVTRSKLNIVDLAGSERVSRTSSTGQTLREAKYINSSLFFLEMVIVALQEKSDRKNENVHVPYRNSMMTSVLRDSLGGNCKSTCKTIMIANISPEAQYTDESISTCHFAQRVALIKNSASVNEKVDPELVIQRLRAEVKRLREEVDFLSGKNDDDEASCDGGKQSSKLSQEQMNELLESIQKYVQNPDTNSYLDFCGGITLSRIHAACSIFKDIILRAAFDKSPSREATTDDDRDSADGDVELSEKNGQSFTKYEMNDESGAKFGNRDVSVMHRLNAEKIISPQNYIIKSRSSIVCGVPMCRDKRTVDEPNLAFEWFQERYPGRASIDELKNTLKMKYSEAKMAGARIEEIRSKISRHKEALEQIWKQEAKSNDEELDHNNAIDREKTAYKETLEQLSGLKGSIENIQQKLEKGRLKLQSDFDTWYQQAGCYEENRRDEADESPPLTSKQKELTQSMAVPSASLAVDDPKQKITVLQQQPTTADNKNEFKLPAGIKLTGSPEADADIIAFYKAKEVLLSKMKRK</sequence>
<reference evidence="7 8" key="1">
    <citation type="submission" date="2024-10" db="EMBL/GenBank/DDBJ databases">
        <title>Updated reference genomes for cyclostephanoid diatoms.</title>
        <authorList>
            <person name="Roberts W.R."/>
            <person name="Alverson A.J."/>
        </authorList>
    </citation>
    <scope>NUCLEOTIDE SEQUENCE [LARGE SCALE GENOMIC DNA]</scope>
    <source>
        <strain evidence="7 8">AJA232-27</strain>
    </source>
</reference>
<evidence type="ECO:0000256" key="3">
    <source>
        <dbReference type="PROSITE-ProRule" id="PRU00283"/>
    </source>
</evidence>
<dbReference type="PROSITE" id="PS50067">
    <property type="entry name" value="KINESIN_MOTOR_2"/>
    <property type="match status" value="1"/>
</dbReference>
<keyword evidence="2 3" id="KW-0067">ATP-binding</keyword>
<evidence type="ECO:0000313" key="8">
    <source>
        <dbReference type="Proteomes" id="UP001530293"/>
    </source>
</evidence>
<evidence type="ECO:0000256" key="1">
    <source>
        <dbReference type="ARBA" id="ARBA00022741"/>
    </source>
</evidence>
<dbReference type="AlphaFoldDB" id="A0ABD3MS38"/>
<protein>
    <recommendedName>
        <fullName evidence="4">Kinesin-like protein</fullName>
    </recommendedName>
</protein>